<feature type="domain" description="Pili assembly chaperone N-terminal" evidence="7">
    <location>
        <begin position="41"/>
        <end position="165"/>
    </location>
</feature>
<dbReference type="InterPro" id="IPR050643">
    <property type="entry name" value="Periplasmic_pilus_chap"/>
</dbReference>
<organism evidence="9 10">
    <name type="scientific">Pseudocitrobacter corydidari</name>
    <dbReference type="NCBI Taxonomy" id="2891570"/>
    <lineage>
        <taxon>Bacteria</taxon>
        <taxon>Pseudomonadati</taxon>
        <taxon>Pseudomonadota</taxon>
        <taxon>Gammaproteobacteria</taxon>
        <taxon>Enterobacterales</taxon>
        <taxon>Enterobacteriaceae</taxon>
        <taxon>Pseudocitrobacter</taxon>
    </lineage>
</organism>
<feature type="domain" description="Pili assembly chaperone C-terminal" evidence="8">
    <location>
        <begin position="192"/>
        <end position="254"/>
    </location>
</feature>
<dbReference type="InterPro" id="IPR016148">
    <property type="entry name" value="Pili_assmbl_chaperone_C"/>
</dbReference>
<feature type="chain" id="PRO_5046603701" evidence="6">
    <location>
        <begin position="40"/>
        <end position="260"/>
    </location>
</feature>
<evidence type="ECO:0000256" key="5">
    <source>
        <dbReference type="ARBA" id="ARBA00023186"/>
    </source>
</evidence>
<dbReference type="PANTHER" id="PTHR30251">
    <property type="entry name" value="PILUS ASSEMBLY CHAPERONE"/>
    <property type="match status" value="1"/>
</dbReference>
<dbReference type="InterPro" id="IPR008962">
    <property type="entry name" value="PapD-like_sf"/>
</dbReference>
<keyword evidence="5" id="KW-0143">Chaperone</keyword>
<evidence type="ECO:0000256" key="1">
    <source>
        <dbReference type="ARBA" id="ARBA00004418"/>
    </source>
</evidence>
<reference evidence="9 10" key="1">
    <citation type="journal article" date="2022" name="Int. J. Syst. Evol. Microbiol.">
        <title>Pseudocitrobacter corydidari sp. nov., isolated from the Asian emerald cockroach Corydidarum magnifica.</title>
        <authorList>
            <person name="Guzman J."/>
            <person name="Poehlein A."/>
            <person name="Glaeser S.P."/>
            <person name="Schwengers O."/>
            <person name="Blom J."/>
            <person name="Hollensteiner J."/>
            <person name="Kampfer P."/>
            <person name="Vilcinskas A."/>
        </authorList>
    </citation>
    <scope>NUCLEOTIDE SEQUENCE [LARGE SCALE GENOMIC DNA]</scope>
    <source>
        <strain evidence="9">G163CM</strain>
    </source>
</reference>
<evidence type="ECO:0000256" key="4">
    <source>
        <dbReference type="ARBA" id="ARBA00022764"/>
    </source>
</evidence>
<dbReference type="EMBL" id="CP087880">
    <property type="protein sequence ID" value="UGS42034.1"/>
    <property type="molecule type" value="Genomic_DNA"/>
</dbReference>
<name>A0ABY3S7H0_9ENTR</name>
<comment type="similarity">
    <text evidence="2">Belongs to the periplasmic pilus chaperone family.</text>
</comment>
<dbReference type="SUPFAM" id="SSF49584">
    <property type="entry name" value="Periplasmic chaperone C-domain"/>
    <property type="match status" value="1"/>
</dbReference>
<dbReference type="InterPro" id="IPR016147">
    <property type="entry name" value="Pili_assmbl_chaperone_N"/>
</dbReference>
<keyword evidence="3 6" id="KW-0732">Signal</keyword>
<dbReference type="InterPro" id="IPR036316">
    <property type="entry name" value="Pili_assmbl_chap_C_dom_sf"/>
</dbReference>
<keyword evidence="4" id="KW-0574">Periplasm</keyword>
<gene>
    <name evidence="9" type="primary">yadV_2</name>
    <name evidence="9" type="ORF">G163CM_27590</name>
</gene>
<dbReference type="PANTHER" id="PTHR30251:SF2">
    <property type="entry name" value="FIMBRIAL CHAPERONE YADV-RELATED"/>
    <property type="match status" value="1"/>
</dbReference>
<keyword evidence="10" id="KW-1185">Reference proteome</keyword>
<dbReference type="Proteomes" id="UP001199659">
    <property type="component" value="Chromosome"/>
</dbReference>
<comment type="subcellular location">
    <subcellularLocation>
        <location evidence="1">Periplasm</location>
    </subcellularLocation>
</comment>
<evidence type="ECO:0000256" key="3">
    <source>
        <dbReference type="ARBA" id="ARBA00022729"/>
    </source>
</evidence>
<evidence type="ECO:0000259" key="7">
    <source>
        <dbReference type="Pfam" id="PF00345"/>
    </source>
</evidence>
<dbReference type="InterPro" id="IPR013783">
    <property type="entry name" value="Ig-like_fold"/>
</dbReference>
<dbReference type="NCBIfam" id="NF007398">
    <property type="entry name" value="PRK09926.1"/>
    <property type="match status" value="1"/>
</dbReference>
<evidence type="ECO:0000259" key="8">
    <source>
        <dbReference type="Pfam" id="PF02753"/>
    </source>
</evidence>
<dbReference type="InterPro" id="IPR001829">
    <property type="entry name" value="Pili_assmbl_chaperone_bac"/>
</dbReference>
<evidence type="ECO:0000313" key="9">
    <source>
        <dbReference type="EMBL" id="UGS42034.1"/>
    </source>
</evidence>
<protein>
    <submittedName>
        <fullName evidence="9">Fimbrial chaperone YadV</fullName>
    </submittedName>
</protein>
<dbReference type="Pfam" id="PF00345">
    <property type="entry name" value="PapD_N"/>
    <property type="match status" value="1"/>
</dbReference>
<dbReference type="SUPFAM" id="SSF49354">
    <property type="entry name" value="PapD-like"/>
    <property type="match status" value="1"/>
</dbReference>
<dbReference type="Gene3D" id="2.60.40.10">
    <property type="entry name" value="Immunoglobulins"/>
    <property type="match status" value="2"/>
</dbReference>
<evidence type="ECO:0000256" key="6">
    <source>
        <dbReference type="SAM" id="SignalP"/>
    </source>
</evidence>
<proteinExistence type="inferred from homology"/>
<evidence type="ECO:0000313" key="10">
    <source>
        <dbReference type="Proteomes" id="UP001199659"/>
    </source>
</evidence>
<feature type="signal peptide" evidence="6">
    <location>
        <begin position="1"/>
        <end position="39"/>
    </location>
</feature>
<dbReference type="Pfam" id="PF02753">
    <property type="entry name" value="PapD_C"/>
    <property type="match status" value="1"/>
</dbReference>
<accession>A0ABY3S7H0</accession>
<dbReference type="PRINTS" id="PR00969">
    <property type="entry name" value="CHAPERONPILI"/>
</dbReference>
<evidence type="ECO:0000256" key="2">
    <source>
        <dbReference type="ARBA" id="ARBA00007399"/>
    </source>
</evidence>
<sequence length="260" mass="27979">MSGCLYNFNKDIIMTRMRQLLLASLFTCAGALASFSACADIVLSGTRIIYNANQKEVSLRMENKGSRPLLVQTWIDTGSENADPSTITVPFTVTPPVSRVDGKRGQTVKIAWNTSQTLPADRESVFWFNALEVPPKMSETEAQGKNILQLAFRTRIKLFYRPANLAGSAPDAPKQLTWHLQSSGGKVVLQATNPTPFHVSFSGISLISGGKKYAVSATMVSPKSSADMTVKGLSTAPAGATIEYTAINDFGGAIEGKVKL</sequence>